<dbReference type="GO" id="GO:0015074">
    <property type="term" value="P:DNA integration"/>
    <property type="evidence" value="ECO:0007669"/>
    <property type="project" value="InterPro"/>
</dbReference>
<dbReference type="Pfam" id="PF00665">
    <property type="entry name" value="rve"/>
    <property type="match status" value="1"/>
</dbReference>
<dbReference type="InterPro" id="IPR009057">
    <property type="entry name" value="Homeodomain-like_sf"/>
</dbReference>
<reference evidence="4 5" key="1">
    <citation type="submission" date="2019-03" db="EMBL/GenBank/DDBJ databases">
        <title>Genomic Encyclopedia of Type Strains, Phase III (KMG-III): the genomes of soil and plant-associated and newly described type strains.</title>
        <authorList>
            <person name="Whitman W."/>
        </authorList>
    </citation>
    <scope>NUCLEOTIDE SEQUENCE [LARGE SCALE GENOMIC DNA]</scope>
    <source>
        <strain evidence="4 5">DSM 27373</strain>
    </source>
</reference>
<dbReference type="GO" id="GO:0004803">
    <property type="term" value="F:transposase activity"/>
    <property type="evidence" value="ECO:0007669"/>
    <property type="project" value="TreeGrafter"/>
</dbReference>
<dbReference type="GO" id="GO:0006310">
    <property type="term" value="P:DNA recombination"/>
    <property type="evidence" value="ECO:0007669"/>
    <property type="project" value="UniProtKB-KW"/>
</dbReference>
<feature type="compositionally biased region" description="Basic and acidic residues" evidence="2">
    <location>
        <begin position="339"/>
        <end position="349"/>
    </location>
</feature>
<dbReference type="InterPro" id="IPR001584">
    <property type="entry name" value="Integrase_cat-core"/>
</dbReference>
<dbReference type="SUPFAM" id="SSF46689">
    <property type="entry name" value="Homeodomain-like"/>
    <property type="match status" value="1"/>
</dbReference>
<evidence type="ECO:0000259" key="3">
    <source>
        <dbReference type="PROSITE" id="PS50994"/>
    </source>
</evidence>
<comment type="caution">
    <text evidence="4">The sequence shown here is derived from an EMBL/GenBank/DDBJ whole genome shotgun (WGS) entry which is preliminary data.</text>
</comment>
<feature type="compositionally biased region" description="Basic residues" evidence="2">
    <location>
        <begin position="328"/>
        <end position="338"/>
    </location>
</feature>
<keyword evidence="1" id="KW-0233">DNA recombination</keyword>
<dbReference type="GO" id="GO:0005829">
    <property type="term" value="C:cytosol"/>
    <property type="evidence" value="ECO:0007669"/>
    <property type="project" value="TreeGrafter"/>
</dbReference>
<dbReference type="AlphaFoldDB" id="A0A4R7FV48"/>
<feature type="region of interest" description="Disordered" evidence="2">
    <location>
        <begin position="328"/>
        <end position="364"/>
    </location>
</feature>
<evidence type="ECO:0000256" key="1">
    <source>
        <dbReference type="ARBA" id="ARBA00023172"/>
    </source>
</evidence>
<evidence type="ECO:0000256" key="2">
    <source>
        <dbReference type="SAM" id="MobiDB-lite"/>
    </source>
</evidence>
<feature type="domain" description="Integrase catalytic" evidence="3">
    <location>
        <begin position="354"/>
        <end position="472"/>
    </location>
</feature>
<evidence type="ECO:0000313" key="5">
    <source>
        <dbReference type="Proteomes" id="UP000294506"/>
    </source>
</evidence>
<name>A0A4R7FV48_9MICC</name>
<dbReference type="Pfam" id="PF13936">
    <property type="entry name" value="HTH_38"/>
    <property type="match status" value="1"/>
</dbReference>
<dbReference type="SUPFAM" id="SSF53098">
    <property type="entry name" value="Ribonuclease H-like"/>
    <property type="match status" value="1"/>
</dbReference>
<evidence type="ECO:0000313" key="4">
    <source>
        <dbReference type="EMBL" id="TDS82629.1"/>
    </source>
</evidence>
<dbReference type="PANTHER" id="PTHR10948">
    <property type="entry name" value="TRANSPOSASE"/>
    <property type="match status" value="1"/>
</dbReference>
<keyword evidence="5" id="KW-1185">Reference proteome</keyword>
<dbReference type="Gene3D" id="1.10.10.60">
    <property type="entry name" value="Homeodomain-like"/>
    <property type="match status" value="1"/>
</dbReference>
<dbReference type="PROSITE" id="PS50994">
    <property type="entry name" value="INTEGRASE"/>
    <property type="match status" value="1"/>
</dbReference>
<organism evidence="4 5">
    <name type="scientific">Nesterenkonia aurantiaca</name>
    <dbReference type="NCBI Taxonomy" id="1436010"/>
    <lineage>
        <taxon>Bacteria</taxon>
        <taxon>Bacillati</taxon>
        <taxon>Actinomycetota</taxon>
        <taxon>Actinomycetes</taxon>
        <taxon>Micrococcales</taxon>
        <taxon>Micrococcaceae</taxon>
        <taxon>Nesterenkonia</taxon>
    </lineage>
</organism>
<dbReference type="InterPro" id="IPR025246">
    <property type="entry name" value="IS30-like_HTH"/>
</dbReference>
<dbReference type="Proteomes" id="UP000294506">
    <property type="component" value="Unassembled WGS sequence"/>
</dbReference>
<dbReference type="PANTHER" id="PTHR10948:SF23">
    <property type="entry name" value="TRANSPOSASE INSI FOR INSERTION SEQUENCE ELEMENT IS30A-RELATED"/>
    <property type="match status" value="1"/>
</dbReference>
<dbReference type="GO" id="GO:0032196">
    <property type="term" value="P:transposition"/>
    <property type="evidence" value="ECO:0007669"/>
    <property type="project" value="TreeGrafter"/>
</dbReference>
<dbReference type="InterPro" id="IPR053392">
    <property type="entry name" value="Transposase_IS30-like"/>
</dbReference>
<protein>
    <submittedName>
        <fullName evidence="4">IS30 family transposase</fullName>
    </submittedName>
</protein>
<dbReference type="NCBIfam" id="NF033563">
    <property type="entry name" value="transpos_IS30"/>
    <property type="match status" value="1"/>
</dbReference>
<dbReference type="EMBL" id="SOAN01000014">
    <property type="protein sequence ID" value="TDS82629.1"/>
    <property type="molecule type" value="Genomic_DNA"/>
</dbReference>
<sequence>MSGPKYSKKQKEQFFDLIDRGGTVRAAAETAGVHPDAAYTWLRNAGLTMQRATPRIYTEAEKAEFFRLLAQRPNVSAVAKELGFPRVTCCAWAHKAKIFTSQARKVNPRREEFLRLRSEGLTRTEARTRVGADPRSAADWDKGITIISRGRIYPDGRVVHYPKATIEGMTAERRTRAIGGSVDLNLVEKIIHPRYLSLIEREQIKDLHRSGMSIRDIATTLRRSPSTISRELARNTVSNRGYMPHTAHRLSVQRRARPRLAKLLTNPELGALVQARLKTRWSPQQISKRLARDFPGVPAMRICTETIYQGIYVHARGELQLDLRKRLRRGRTARKPRKHADERRPRFVDPMKPISQRPPEVESRAVPGHWEGDLIVGASGGSAIATLVERSSRFVALAHLGRDRSADAVRDSLIATMAQLPGALRGTLTWDQGAEMAEHRAFSVATDMEVYFADPGAPWQRGSNENTNGLLEWSPKVGHLI</sequence>
<accession>A0A4R7FV48</accession>
<dbReference type="InterPro" id="IPR051917">
    <property type="entry name" value="Transposase-Integrase"/>
</dbReference>
<proteinExistence type="predicted"/>
<dbReference type="InterPro" id="IPR012337">
    <property type="entry name" value="RNaseH-like_sf"/>
</dbReference>
<gene>
    <name evidence="4" type="ORF">EV640_1142</name>
</gene>